<dbReference type="OrthoDB" id="2569165at2"/>
<name>A0A1I1GMG4_RUMAL</name>
<dbReference type="AlphaFoldDB" id="A0A1I1GMG4"/>
<dbReference type="GO" id="GO:0016740">
    <property type="term" value="F:transferase activity"/>
    <property type="evidence" value="ECO:0007669"/>
    <property type="project" value="UniProtKB-KW"/>
</dbReference>
<reference evidence="2 3" key="1">
    <citation type="submission" date="2016-10" db="EMBL/GenBank/DDBJ databases">
        <authorList>
            <person name="de Groot N.N."/>
        </authorList>
    </citation>
    <scope>NUCLEOTIDE SEQUENCE [LARGE SCALE GENOMIC DNA]</scope>
    <source>
        <strain evidence="2 3">AR67</strain>
    </source>
</reference>
<dbReference type="EMBL" id="FOKQ01000007">
    <property type="protein sequence ID" value="SFC10493.1"/>
    <property type="molecule type" value="Genomic_DNA"/>
</dbReference>
<dbReference type="Gene3D" id="3.90.1200.10">
    <property type="match status" value="1"/>
</dbReference>
<evidence type="ECO:0000259" key="1">
    <source>
        <dbReference type="Pfam" id="PF01636"/>
    </source>
</evidence>
<feature type="domain" description="Aminoglycoside phosphotransferase" evidence="1">
    <location>
        <begin position="187"/>
        <end position="265"/>
    </location>
</feature>
<dbReference type="Pfam" id="PF01636">
    <property type="entry name" value="APH"/>
    <property type="match status" value="1"/>
</dbReference>
<dbReference type="InterPro" id="IPR011009">
    <property type="entry name" value="Kinase-like_dom_sf"/>
</dbReference>
<evidence type="ECO:0000313" key="2">
    <source>
        <dbReference type="EMBL" id="SFC10493.1"/>
    </source>
</evidence>
<accession>A0A1I1GMG4</accession>
<proteinExistence type="predicted"/>
<evidence type="ECO:0000313" key="3">
    <source>
        <dbReference type="Proteomes" id="UP000182192"/>
    </source>
</evidence>
<gene>
    <name evidence="2" type="ORF">SAMN02910406_01162</name>
</gene>
<dbReference type="Proteomes" id="UP000182192">
    <property type="component" value="Unassembled WGS sequence"/>
</dbReference>
<protein>
    <submittedName>
        <fullName evidence="2">Phosphotransferase enzyme family protein</fullName>
    </submittedName>
</protein>
<organism evidence="2 3">
    <name type="scientific">Ruminococcus albus</name>
    <dbReference type="NCBI Taxonomy" id="1264"/>
    <lineage>
        <taxon>Bacteria</taxon>
        <taxon>Bacillati</taxon>
        <taxon>Bacillota</taxon>
        <taxon>Clostridia</taxon>
        <taxon>Eubacteriales</taxon>
        <taxon>Oscillospiraceae</taxon>
        <taxon>Ruminococcus</taxon>
    </lineage>
</organism>
<sequence length="358" mass="41653">MAFLLTAKQGCDIMDNWTPPTDEITHIFSSFFDDTLISCQVINTSRGDSDFRETIIAKTGSGSKWVIKLADNDFTFPDKIKVWQRTVSEYLALGYYCPKIICDKTGGFPVVEYNGHKCVAYAEEYSLYDLIEDRRSGESDRVEPISDSLKNDIWSMTAKVAAKYFDYTEYPSAYCLFEKFCPSDKYDEVLENALNWKECADTLPKEFSVQVQRIWRLWTDNRDALEKVYKKLPTSVFQADLNPTNILVDKDGRFVGIYDFNLCGKDVFLNYLMRENYENFEAELKLICSALKISSEYYHFSDIEKDTALMLYRCLKPLWYTRVEMLKKLKGNNAAIEAFLDQTEYYLTANIDFKAYME</sequence>
<dbReference type="SUPFAM" id="SSF56112">
    <property type="entry name" value="Protein kinase-like (PK-like)"/>
    <property type="match status" value="1"/>
</dbReference>
<dbReference type="InterPro" id="IPR002575">
    <property type="entry name" value="Aminoglycoside_PTrfase"/>
</dbReference>
<keyword evidence="2" id="KW-0808">Transferase</keyword>